<feature type="compositionally biased region" description="Basic and acidic residues" evidence="2">
    <location>
        <begin position="238"/>
        <end position="252"/>
    </location>
</feature>
<dbReference type="PANTHER" id="PTHR30157">
    <property type="entry name" value="FERRIC REDUCTASE, NADPH-DEPENDENT"/>
    <property type="match status" value="1"/>
</dbReference>
<sequence length="252" mass="27676">MARPEPRTLALLSRTRVTPNMVRLRLGGSGMAGFPEGSQGGYVKLRLSDGAEGARPVVRTYTIRQQGAEWIDLDFVVHGLDHESPGPAVQWALDAQPGDIISVGGPGPAKPLPEDMDFYLVAGDMTALPAISVNLEALPRHARGAAVIEIQHEDDRQDLIVPEGLAVHWLVNPHPGSDPDLLVRKLRELGWRDGETYAWVAAEFAAMRALRDYFRSERGLGPDRLYASSYWKQGEDEDSHRVTKRADAELAA</sequence>
<dbReference type="InterPro" id="IPR017927">
    <property type="entry name" value="FAD-bd_FR_type"/>
</dbReference>
<accession>A0A1Z1F7X9</accession>
<dbReference type="Pfam" id="PF08021">
    <property type="entry name" value="FAD_binding_9"/>
    <property type="match status" value="1"/>
</dbReference>
<evidence type="ECO:0000256" key="2">
    <source>
        <dbReference type="SAM" id="MobiDB-lite"/>
    </source>
</evidence>
<dbReference type="AlphaFoldDB" id="A0A1Z1F7X9"/>
<dbReference type="PROSITE" id="PS51384">
    <property type="entry name" value="FAD_FR"/>
    <property type="match status" value="1"/>
</dbReference>
<dbReference type="Pfam" id="PF04954">
    <property type="entry name" value="SIP"/>
    <property type="match status" value="1"/>
</dbReference>
<evidence type="ECO:0000259" key="3">
    <source>
        <dbReference type="PROSITE" id="PS51384"/>
    </source>
</evidence>
<evidence type="ECO:0000313" key="4">
    <source>
        <dbReference type="EMBL" id="ARU14842.1"/>
    </source>
</evidence>
<keyword evidence="5" id="KW-1185">Reference proteome</keyword>
<dbReference type="PANTHER" id="PTHR30157:SF0">
    <property type="entry name" value="NADPH-DEPENDENT FERRIC-CHELATE REDUCTASE"/>
    <property type="match status" value="1"/>
</dbReference>
<feature type="domain" description="FAD-binding FR-type" evidence="3">
    <location>
        <begin position="4"/>
        <end position="113"/>
    </location>
</feature>
<dbReference type="SUPFAM" id="SSF63380">
    <property type="entry name" value="Riboflavin synthase domain-like"/>
    <property type="match status" value="1"/>
</dbReference>
<comment type="similarity">
    <text evidence="1">Belongs to the SIP oxidoreductase family.</text>
</comment>
<dbReference type="InterPro" id="IPR039374">
    <property type="entry name" value="SIP_fam"/>
</dbReference>
<dbReference type="CDD" id="cd06193">
    <property type="entry name" value="siderophore_interacting"/>
    <property type="match status" value="1"/>
</dbReference>
<evidence type="ECO:0000313" key="5">
    <source>
        <dbReference type="Proteomes" id="UP000195807"/>
    </source>
</evidence>
<dbReference type="InterPro" id="IPR039261">
    <property type="entry name" value="FNR_nucleotide-bd"/>
</dbReference>
<dbReference type="InterPro" id="IPR013113">
    <property type="entry name" value="SIP_FAD-bd"/>
</dbReference>
<dbReference type="Gene3D" id="2.40.30.10">
    <property type="entry name" value="Translation factors"/>
    <property type="match status" value="1"/>
</dbReference>
<dbReference type="InterPro" id="IPR007037">
    <property type="entry name" value="SIP_rossman_dom"/>
</dbReference>
<reference evidence="4 5" key="1">
    <citation type="submission" date="2017-01" db="EMBL/GenBank/DDBJ databases">
        <title>Complete genome sequence of esterase-producing bacterium Croceicoccus marinus E4A9.</title>
        <authorList>
            <person name="Wu Y.-H."/>
            <person name="Cheng H."/>
            <person name="Xu L."/>
            <person name="Huo Y.-Y."/>
            <person name="Wang C.-S."/>
            <person name="Xu X.-W."/>
        </authorList>
    </citation>
    <scope>NUCLEOTIDE SEQUENCE [LARGE SCALE GENOMIC DNA]</scope>
    <source>
        <strain evidence="4 5">E4A9</strain>
    </source>
</reference>
<dbReference type="STRING" id="450378.GCA_001661675_00003"/>
<feature type="region of interest" description="Disordered" evidence="2">
    <location>
        <begin position="232"/>
        <end position="252"/>
    </location>
</feature>
<dbReference type="InterPro" id="IPR017938">
    <property type="entry name" value="Riboflavin_synthase-like_b-brl"/>
</dbReference>
<organism evidence="4 5">
    <name type="scientific">Croceicoccus marinus</name>
    <dbReference type="NCBI Taxonomy" id="450378"/>
    <lineage>
        <taxon>Bacteria</taxon>
        <taxon>Pseudomonadati</taxon>
        <taxon>Pseudomonadota</taxon>
        <taxon>Alphaproteobacteria</taxon>
        <taxon>Sphingomonadales</taxon>
        <taxon>Erythrobacteraceae</taxon>
        <taxon>Croceicoccus</taxon>
    </lineage>
</organism>
<protein>
    <submittedName>
        <fullName evidence="4">NADPH-dependent ferric siderophore reductase</fullName>
    </submittedName>
</protein>
<dbReference type="RefSeq" id="WP_066841881.1">
    <property type="nucleotide sequence ID" value="NZ_CP019602.1"/>
</dbReference>
<dbReference type="Gene3D" id="3.40.50.80">
    <property type="entry name" value="Nucleotide-binding domain of ferredoxin-NADP reductase (FNR) module"/>
    <property type="match status" value="1"/>
</dbReference>
<gene>
    <name evidence="4" type="ORF">A9D14_00015</name>
</gene>
<dbReference type="Proteomes" id="UP000195807">
    <property type="component" value="Chromosome"/>
</dbReference>
<proteinExistence type="inferred from homology"/>
<dbReference type="GO" id="GO:0016491">
    <property type="term" value="F:oxidoreductase activity"/>
    <property type="evidence" value="ECO:0007669"/>
    <property type="project" value="InterPro"/>
</dbReference>
<name>A0A1Z1F7X9_9SPHN</name>
<dbReference type="EMBL" id="CP019602">
    <property type="protein sequence ID" value="ARU14842.1"/>
    <property type="molecule type" value="Genomic_DNA"/>
</dbReference>
<dbReference type="OrthoDB" id="9814826at2"/>
<dbReference type="KEGG" id="cman:A9D14_00015"/>
<evidence type="ECO:0000256" key="1">
    <source>
        <dbReference type="ARBA" id="ARBA00035644"/>
    </source>
</evidence>